<dbReference type="Proteomes" id="UP000237347">
    <property type="component" value="Unassembled WGS sequence"/>
</dbReference>
<protein>
    <submittedName>
        <fullName evidence="2">Uncharacterized protein</fullName>
    </submittedName>
</protein>
<dbReference type="EMBL" id="PKMF04000099">
    <property type="protein sequence ID" value="KAK7850520.1"/>
    <property type="molecule type" value="Genomic_DNA"/>
</dbReference>
<name>A0AAW0LG90_QUESU</name>
<dbReference type="AlphaFoldDB" id="A0AAW0LG90"/>
<evidence type="ECO:0000313" key="2">
    <source>
        <dbReference type="EMBL" id="KAK7850520.1"/>
    </source>
</evidence>
<gene>
    <name evidence="2" type="ORF">CFP56_000686</name>
</gene>
<accession>A0AAW0LG90</accession>
<feature type="region of interest" description="Disordered" evidence="1">
    <location>
        <begin position="52"/>
        <end position="91"/>
    </location>
</feature>
<sequence>MEAKTQRHSLKFVSNKISSILVEQTAIDKIQMTRGISRGDVADNGERSASARWRWLDGDKNPPIIPVTKKNPNKSKSNNGKKKAQEKESEEKLAVATATELDGFTMGSYAEFVGGFVVLIWELGCCDGERCYISDTVLFCSADLAKKKHVEKVKVSVVDAKINELQSSLKALTRRVVGLDVLGITQSIYGGQMTWTMVVYSKDVLLLYYPIQKDALSKLTMTWTINVRKGLNEFPIISEIQNILIQSYSLLRPPICHDFSFRFLKFRI</sequence>
<proteinExistence type="predicted"/>
<comment type="caution">
    <text evidence="2">The sequence shown here is derived from an EMBL/GenBank/DDBJ whole genome shotgun (WGS) entry which is preliminary data.</text>
</comment>
<reference evidence="2 3" key="1">
    <citation type="journal article" date="2018" name="Sci. Data">
        <title>The draft genome sequence of cork oak.</title>
        <authorList>
            <person name="Ramos A.M."/>
            <person name="Usie A."/>
            <person name="Barbosa P."/>
            <person name="Barros P.M."/>
            <person name="Capote T."/>
            <person name="Chaves I."/>
            <person name="Simoes F."/>
            <person name="Abreu I."/>
            <person name="Carrasquinho I."/>
            <person name="Faro C."/>
            <person name="Guimaraes J.B."/>
            <person name="Mendonca D."/>
            <person name="Nobrega F."/>
            <person name="Rodrigues L."/>
            <person name="Saibo N.J.M."/>
            <person name="Varela M.C."/>
            <person name="Egas C."/>
            <person name="Matos J."/>
            <person name="Miguel C.M."/>
            <person name="Oliveira M.M."/>
            <person name="Ricardo C.P."/>
            <person name="Goncalves S."/>
        </authorList>
    </citation>
    <scope>NUCLEOTIDE SEQUENCE [LARGE SCALE GENOMIC DNA]</scope>
    <source>
        <strain evidence="3">cv. HL8</strain>
    </source>
</reference>
<keyword evidence="3" id="KW-1185">Reference proteome</keyword>
<organism evidence="2 3">
    <name type="scientific">Quercus suber</name>
    <name type="common">Cork oak</name>
    <dbReference type="NCBI Taxonomy" id="58331"/>
    <lineage>
        <taxon>Eukaryota</taxon>
        <taxon>Viridiplantae</taxon>
        <taxon>Streptophyta</taxon>
        <taxon>Embryophyta</taxon>
        <taxon>Tracheophyta</taxon>
        <taxon>Spermatophyta</taxon>
        <taxon>Magnoliopsida</taxon>
        <taxon>eudicotyledons</taxon>
        <taxon>Gunneridae</taxon>
        <taxon>Pentapetalae</taxon>
        <taxon>rosids</taxon>
        <taxon>fabids</taxon>
        <taxon>Fagales</taxon>
        <taxon>Fagaceae</taxon>
        <taxon>Quercus</taxon>
    </lineage>
</organism>
<evidence type="ECO:0000313" key="3">
    <source>
        <dbReference type="Proteomes" id="UP000237347"/>
    </source>
</evidence>
<evidence type="ECO:0000256" key="1">
    <source>
        <dbReference type="SAM" id="MobiDB-lite"/>
    </source>
</evidence>